<name>A0A1D1VJG2_RAMVA</name>
<sequence>MVGRKELCVQGRRDMQNGFILAERSCYVGAVWSEWHGSIELTESEPIRVNQELARINVAIKCGNDPLPLYQLASGSDHWKGRAKEANHCRASTLIRVAAGVVTVRFRRENGCSTRTSDNCWPVPNDWSPAFGAV</sequence>
<dbReference type="Proteomes" id="UP000186922">
    <property type="component" value="Unassembled WGS sequence"/>
</dbReference>
<dbReference type="AlphaFoldDB" id="A0A1D1VJG2"/>
<accession>A0A1D1VJG2</accession>
<protein>
    <submittedName>
        <fullName evidence="1">Uncharacterized protein</fullName>
    </submittedName>
</protein>
<dbReference type="EMBL" id="BDGG01000006">
    <property type="protein sequence ID" value="GAV00233.1"/>
    <property type="molecule type" value="Genomic_DNA"/>
</dbReference>
<gene>
    <name evidence="1" type="primary">RvY_11115-1</name>
    <name evidence="1" type="synonym">RvY_11115.1</name>
    <name evidence="1" type="ORF">RvY_11115</name>
</gene>
<evidence type="ECO:0000313" key="1">
    <source>
        <dbReference type="EMBL" id="GAV00233.1"/>
    </source>
</evidence>
<comment type="caution">
    <text evidence="1">The sequence shown here is derived from an EMBL/GenBank/DDBJ whole genome shotgun (WGS) entry which is preliminary data.</text>
</comment>
<organism evidence="1 2">
    <name type="scientific">Ramazzottius varieornatus</name>
    <name type="common">Water bear</name>
    <name type="synonym">Tardigrade</name>
    <dbReference type="NCBI Taxonomy" id="947166"/>
    <lineage>
        <taxon>Eukaryota</taxon>
        <taxon>Metazoa</taxon>
        <taxon>Ecdysozoa</taxon>
        <taxon>Tardigrada</taxon>
        <taxon>Eutardigrada</taxon>
        <taxon>Parachela</taxon>
        <taxon>Hypsibioidea</taxon>
        <taxon>Ramazzottiidae</taxon>
        <taxon>Ramazzottius</taxon>
    </lineage>
</organism>
<keyword evidence="2" id="KW-1185">Reference proteome</keyword>
<proteinExistence type="predicted"/>
<evidence type="ECO:0000313" key="2">
    <source>
        <dbReference type="Proteomes" id="UP000186922"/>
    </source>
</evidence>
<reference evidence="1 2" key="1">
    <citation type="journal article" date="2016" name="Nat. Commun.">
        <title>Extremotolerant tardigrade genome and improved radiotolerance of human cultured cells by tardigrade-unique protein.</title>
        <authorList>
            <person name="Hashimoto T."/>
            <person name="Horikawa D.D."/>
            <person name="Saito Y."/>
            <person name="Kuwahara H."/>
            <person name="Kozuka-Hata H."/>
            <person name="Shin-I T."/>
            <person name="Minakuchi Y."/>
            <person name="Ohishi K."/>
            <person name="Motoyama A."/>
            <person name="Aizu T."/>
            <person name="Enomoto A."/>
            <person name="Kondo K."/>
            <person name="Tanaka S."/>
            <person name="Hara Y."/>
            <person name="Koshikawa S."/>
            <person name="Sagara H."/>
            <person name="Miura T."/>
            <person name="Yokobori S."/>
            <person name="Miyagawa K."/>
            <person name="Suzuki Y."/>
            <person name="Kubo T."/>
            <person name="Oyama M."/>
            <person name="Kohara Y."/>
            <person name="Fujiyama A."/>
            <person name="Arakawa K."/>
            <person name="Katayama T."/>
            <person name="Toyoda A."/>
            <person name="Kunieda T."/>
        </authorList>
    </citation>
    <scope>NUCLEOTIDE SEQUENCE [LARGE SCALE GENOMIC DNA]</scope>
    <source>
        <strain evidence="1 2">YOKOZUNA-1</strain>
    </source>
</reference>